<name>A0AAV4WWQ5_CAEEX</name>
<keyword evidence="2" id="KW-1185">Reference proteome</keyword>
<dbReference type="EMBL" id="BPLR01016734">
    <property type="protein sequence ID" value="GIY86074.1"/>
    <property type="molecule type" value="Genomic_DNA"/>
</dbReference>
<sequence>MIDSLFVDKNSKLNDNESQHFDPDSLECSEKIKTFSMPREDAATSCFSIDPSFQCELNYMDTSQFITSNGFEQNNVDISDSEFMSKDKALEIFEKDEEILKDEHKFEAGNDSKGSTISVFLPLGKLIFLLPLAFFGIDVSTPVRHISEESFVFGYDESTFEASNDKGDEKSFVTLSLASESKFEKDHGNEESALSSMLGQDYQNKSESEILHRSDLSRFLSDISTSQPQALADRILHAAFNKVNSVKSSNKIRHKEQNATDFYSEYSSINYKDSNKTSSTLTASALSKNKQLQETAMSNTKEHDVLVSSSMDISSADSSSTKMEEKILNHMHVLTAQLKRCSV</sequence>
<comment type="caution">
    <text evidence="1">The sequence shown here is derived from an EMBL/GenBank/DDBJ whole genome shotgun (WGS) entry which is preliminary data.</text>
</comment>
<gene>
    <name evidence="1" type="primary">CEP192</name>
    <name evidence="1" type="ORF">CEXT_212361</name>
</gene>
<reference evidence="1 2" key="1">
    <citation type="submission" date="2021-06" db="EMBL/GenBank/DDBJ databases">
        <title>Caerostris extrusa draft genome.</title>
        <authorList>
            <person name="Kono N."/>
            <person name="Arakawa K."/>
        </authorList>
    </citation>
    <scope>NUCLEOTIDE SEQUENCE [LARGE SCALE GENOMIC DNA]</scope>
</reference>
<evidence type="ECO:0000313" key="2">
    <source>
        <dbReference type="Proteomes" id="UP001054945"/>
    </source>
</evidence>
<dbReference type="AlphaFoldDB" id="A0AAV4WWQ5"/>
<dbReference type="Proteomes" id="UP001054945">
    <property type="component" value="Unassembled WGS sequence"/>
</dbReference>
<proteinExistence type="predicted"/>
<evidence type="ECO:0000313" key="1">
    <source>
        <dbReference type="EMBL" id="GIY86074.1"/>
    </source>
</evidence>
<organism evidence="1 2">
    <name type="scientific">Caerostris extrusa</name>
    <name type="common">Bark spider</name>
    <name type="synonym">Caerostris bankana</name>
    <dbReference type="NCBI Taxonomy" id="172846"/>
    <lineage>
        <taxon>Eukaryota</taxon>
        <taxon>Metazoa</taxon>
        <taxon>Ecdysozoa</taxon>
        <taxon>Arthropoda</taxon>
        <taxon>Chelicerata</taxon>
        <taxon>Arachnida</taxon>
        <taxon>Araneae</taxon>
        <taxon>Araneomorphae</taxon>
        <taxon>Entelegynae</taxon>
        <taxon>Araneoidea</taxon>
        <taxon>Araneidae</taxon>
        <taxon>Caerostris</taxon>
    </lineage>
</organism>
<protein>
    <submittedName>
        <fullName evidence="1">Centrosomal protein</fullName>
    </submittedName>
</protein>
<accession>A0AAV4WWQ5</accession>